<proteinExistence type="predicted"/>
<dbReference type="NCBIfam" id="TIGR04335">
    <property type="entry name" value="AmmeMemoSam_A"/>
    <property type="match status" value="1"/>
</dbReference>
<dbReference type="KEGG" id="ccl:Clocl_2985"/>
<dbReference type="AlphaFoldDB" id="G8LU92"/>
<dbReference type="SUPFAM" id="SSF143447">
    <property type="entry name" value="AMMECR1-like"/>
    <property type="match status" value="1"/>
</dbReference>
<reference evidence="3" key="1">
    <citation type="submission" date="2011-12" db="EMBL/GenBank/DDBJ databases">
        <title>Complete sequence of Clostridium clariflavum DSM 19732.</title>
        <authorList>
            <consortium name="US DOE Joint Genome Institute"/>
            <person name="Lucas S."/>
            <person name="Han J."/>
            <person name="Lapidus A."/>
            <person name="Cheng J.-F."/>
            <person name="Goodwin L."/>
            <person name="Pitluck S."/>
            <person name="Peters L."/>
            <person name="Teshima H."/>
            <person name="Detter J.C."/>
            <person name="Han C."/>
            <person name="Tapia R."/>
            <person name="Land M."/>
            <person name="Hauser L."/>
            <person name="Kyrpides N."/>
            <person name="Ivanova N."/>
            <person name="Pagani I."/>
            <person name="Kitzmiller T."/>
            <person name="Lynd L."/>
            <person name="Izquierdo J."/>
            <person name="Woyke T."/>
        </authorList>
    </citation>
    <scope>NUCLEOTIDE SEQUENCE [LARGE SCALE GENOMIC DNA]</scope>
    <source>
        <strain evidence="3">DSM 19732 / NBRC 101661 / EBR45</strain>
    </source>
</reference>
<dbReference type="RefSeq" id="WP_014256070.1">
    <property type="nucleotide sequence ID" value="NC_016627.1"/>
</dbReference>
<dbReference type="GO" id="GO:0008198">
    <property type="term" value="F:ferrous iron binding"/>
    <property type="evidence" value="ECO:0007669"/>
    <property type="project" value="InterPro"/>
</dbReference>
<dbReference type="InterPro" id="IPR004183">
    <property type="entry name" value="Xdiol_dOase_suB"/>
</dbReference>
<dbReference type="InterPro" id="IPR036071">
    <property type="entry name" value="AMMECR1_dom_sf"/>
</dbReference>
<dbReference type="Proteomes" id="UP000005435">
    <property type="component" value="Chromosome"/>
</dbReference>
<dbReference type="NCBIfam" id="TIGR04336">
    <property type="entry name" value="AmmeMemoSam_B"/>
    <property type="match status" value="1"/>
</dbReference>
<protein>
    <submittedName>
        <fullName evidence="2">Uncharacterized protein, PH0010 family</fullName>
    </submittedName>
</protein>
<dbReference type="InterPro" id="IPR027623">
    <property type="entry name" value="AmmeMemoSam_A"/>
</dbReference>
<dbReference type="STRING" id="720554.Clocl_2985"/>
<dbReference type="OrthoDB" id="159752at2"/>
<dbReference type="HOGENOM" id="CLU_048702_0_0_9"/>
<dbReference type="Pfam" id="PF02900">
    <property type="entry name" value="LigB"/>
    <property type="match status" value="1"/>
</dbReference>
<dbReference type="Gene3D" id="3.30.700.20">
    <property type="entry name" value="Hypothetical protein ph0010, domain 1"/>
    <property type="match status" value="1"/>
</dbReference>
<keyword evidence="3" id="KW-1185">Reference proteome</keyword>
<dbReference type="GO" id="GO:0016702">
    <property type="term" value="F:oxidoreductase activity, acting on single donors with incorporation of molecular oxygen, incorporation of two atoms of oxygen"/>
    <property type="evidence" value="ECO:0007669"/>
    <property type="project" value="UniProtKB-ARBA"/>
</dbReference>
<sequence length="466" mass="51934">MGRIIGAYIFPHPPIIVPEVGKGEEEAARKTIDAAIKAAGEIKNQKPSTIIVTTPHAPAFEDYIYISEHKTLKGSFKRFGRADVNLSFDNNLNLVQSIICHASEEGIQAGGIDGATASRYGLDNELDWGALVPLYYVSKEYKDFKVIHISISYLSLEELYRFGMSIKKAVESSNEDVVFIASGDLSHKLSHDGPYGYSEKGKQFDELVVKSIGESDVNSLLDIDEAFCESAGQCGLRSFVIMYGALDGYRLKPEVYSYEAPFGIGYCIAKIDIAGEDSERKVLDKRIEDIRKNEDEYIKLARKSLETFVKEGRVIEVPDSLPAEMKENRAGVFVSIKKNGQLRGCIGTIEPTRKNIAEEIIHNAISSGTGDPRFYPVEEDELPSLVYSVDVLMKPEPIQSIEELDVIKYGVIVRSGHRSGLLLPNLEGVNTPEEQVEIALRKAGIGKNEKYSLERFEVIRHEPYRR</sequence>
<dbReference type="InterPro" id="IPR002733">
    <property type="entry name" value="AMMECR1_domain"/>
</dbReference>
<dbReference type="Gene3D" id="3.40.830.10">
    <property type="entry name" value="LigB-like"/>
    <property type="match status" value="1"/>
</dbReference>
<name>G8LU92_ACECE</name>
<dbReference type="Pfam" id="PF01871">
    <property type="entry name" value="AMMECR1"/>
    <property type="match status" value="1"/>
</dbReference>
<dbReference type="EMBL" id="CP003065">
    <property type="protein sequence ID" value="AEV69524.1"/>
    <property type="molecule type" value="Genomic_DNA"/>
</dbReference>
<dbReference type="PROSITE" id="PS51112">
    <property type="entry name" value="AMMECR1"/>
    <property type="match status" value="1"/>
</dbReference>
<evidence type="ECO:0000313" key="3">
    <source>
        <dbReference type="Proteomes" id="UP000005435"/>
    </source>
</evidence>
<evidence type="ECO:0000313" key="2">
    <source>
        <dbReference type="EMBL" id="AEV69524.1"/>
    </source>
</evidence>
<dbReference type="SUPFAM" id="SSF53213">
    <property type="entry name" value="LigB-like"/>
    <property type="match status" value="1"/>
</dbReference>
<reference evidence="2 3" key="2">
    <citation type="journal article" date="2012" name="Stand. Genomic Sci.">
        <title>Complete Genome Sequence of Clostridium clariflavum DSM 19732.</title>
        <authorList>
            <person name="Izquierdo J.A."/>
            <person name="Goodwin L."/>
            <person name="Davenport K.W."/>
            <person name="Teshima H."/>
            <person name="Bruce D."/>
            <person name="Detter C."/>
            <person name="Tapia R."/>
            <person name="Han S."/>
            <person name="Land M."/>
            <person name="Hauser L."/>
            <person name="Jeffries C.D."/>
            <person name="Han J."/>
            <person name="Pitluck S."/>
            <person name="Nolan M."/>
            <person name="Chen A."/>
            <person name="Huntemann M."/>
            <person name="Mavromatis K."/>
            <person name="Mikhailova N."/>
            <person name="Liolios K."/>
            <person name="Woyke T."/>
            <person name="Lynd L.R."/>
        </authorList>
    </citation>
    <scope>NUCLEOTIDE SEQUENCE [LARGE SCALE GENOMIC DNA]</scope>
    <source>
        <strain evidence="3">DSM 19732 / NBRC 101661 / EBR45</strain>
    </source>
</reference>
<dbReference type="PANTHER" id="PTHR13016:SF0">
    <property type="entry name" value="AMME SYNDROME CANDIDATE GENE 1 PROTEIN"/>
    <property type="match status" value="1"/>
</dbReference>
<dbReference type="PANTHER" id="PTHR13016">
    <property type="entry name" value="AMMECR1 HOMOLOG"/>
    <property type="match status" value="1"/>
</dbReference>
<dbReference type="InterPro" id="IPR023473">
    <property type="entry name" value="AMMECR1"/>
</dbReference>
<dbReference type="eggNOG" id="COG3885">
    <property type="taxonomic scope" value="Bacteria"/>
</dbReference>
<evidence type="ECO:0000259" key="1">
    <source>
        <dbReference type="PROSITE" id="PS51112"/>
    </source>
</evidence>
<feature type="domain" description="AMMECR1" evidence="1">
    <location>
        <begin position="292"/>
        <end position="466"/>
    </location>
</feature>
<accession>G8LU92</accession>
<dbReference type="CDD" id="cd07951">
    <property type="entry name" value="ED_3B_N_AMMECR1"/>
    <property type="match status" value="1"/>
</dbReference>
<organism evidence="2 3">
    <name type="scientific">Acetivibrio clariflavus (strain DSM 19732 / NBRC 101661 / EBR45)</name>
    <name type="common">Clostridium clariflavum</name>
    <dbReference type="NCBI Taxonomy" id="720554"/>
    <lineage>
        <taxon>Bacteria</taxon>
        <taxon>Bacillati</taxon>
        <taxon>Bacillota</taxon>
        <taxon>Clostridia</taxon>
        <taxon>Eubacteriales</taxon>
        <taxon>Oscillospiraceae</taxon>
        <taxon>Acetivibrio</taxon>
    </lineage>
</organism>
<dbReference type="InterPro" id="IPR027485">
    <property type="entry name" value="AMMECR1_N"/>
</dbReference>
<dbReference type="eggNOG" id="COG2078">
    <property type="taxonomic scope" value="Bacteria"/>
</dbReference>
<dbReference type="NCBIfam" id="TIGR00296">
    <property type="entry name" value="TIGR00296 family protein"/>
    <property type="match status" value="1"/>
</dbReference>
<gene>
    <name evidence="2" type="ordered locus">Clocl_2985</name>
</gene>